<feature type="compositionally biased region" description="Acidic residues" evidence="1">
    <location>
        <begin position="39"/>
        <end position="49"/>
    </location>
</feature>
<evidence type="ECO:0000313" key="3">
    <source>
        <dbReference type="Proteomes" id="UP000623461"/>
    </source>
</evidence>
<organism evidence="2 3">
    <name type="scientific">Terrabacter tumescens</name>
    <dbReference type="NCBI Taxonomy" id="60443"/>
    <lineage>
        <taxon>Bacteria</taxon>
        <taxon>Bacillati</taxon>
        <taxon>Actinomycetota</taxon>
        <taxon>Actinomycetes</taxon>
        <taxon>Micrococcales</taxon>
        <taxon>Intrasporangiaceae</taxon>
        <taxon>Terrabacter</taxon>
    </lineage>
</organism>
<accession>A0ABQ2HLW2</accession>
<evidence type="ECO:0000256" key="1">
    <source>
        <dbReference type="SAM" id="MobiDB-lite"/>
    </source>
</evidence>
<reference evidence="3" key="1">
    <citation type="journal article" date="2019" name="Int. J. Syst. Evol. Microbiol.">
        <title>The Global Catalogue of Microorganisms (GCM) 10K type strain sequencing project: providing services to taxonomists for standard genome sequencing and annotation.</title>
        <authorList>
            <consortium name="The Broad Institute Genomics Platform"/>
            <consortium name="The Broad Institute Genome Sequencing Center for Infectious Disease"/>
            <person name="Wu L."/>
            <person name="Ma J."/>
        </authorList>
    </citation>
    <scope>NUCLEOTIDE SEQUENCE [LARGE SCALE GENOMIC DNA]</scope>
    <source>
        <strain evidence="3">JCM 1365</strain>
    </source>
</reference>
<dbReference type="EMBL" id="BMNZ01000001">
    <property type="protein sequence ID" value="GGM85608.1"/>
    <property type="molecule type" value="Genomic_DNA"/>
</dbReference>
<feature type="region of interest" description="Disordered" evidence="1">
    <location>
        <begin position="1"/>
        <end position="49"/>
    </location>
</feature>
<evidence type="ECO:0000313" key="2">
    <source>
        <dbReference type="EMBL" id="GGM85608.1"/>
    </source>
</evidence>
<proteinExistence type="predicted"/>
<gene>
    <name evidence="2" type="ORF">GCM10009721_07900</name>
</gene>
<comment type="caution">
    <text evidence="2">The sequence shown here is derived from an EMBL/GenBank/DDBJ whole genome shotgun (WGS) entry which is preliminary data.</text>
</comment>
<name>A0ABQ2HLW2_9MICO</name>
<dbReference type="RefSeq" id="WP_156035025.1">
    <property type="nucleotide sequence ID" value="NZ_BMNZ01000001.1"/>
</dbReference>
<protein>
    <submittedName>
        <fullName evidence="2">Uncharacterized protein</fullName>
    </submittedName>
</protein>
<keyword evidence="3" id="KW-1185">Reference proteome</keyword>
<sequence>MSDQSNDSDVEQPDPDTAKDEEAVGVEIGNTDGGGSTFEPEEDPEGHAG</sequence>
<dbReference type="Proteomes" id="UP000623461">
    <property type="component" value="Unassembled WGS sequence"/>
</dbReference>
<feature type="compositionally biased region" description="Acidic residues" evidence="1">
    <location>
        <begin position="1"/>
        <end position="14"/>
    </location>
</feature>